<reference evidence="2 3" key="1">
    <citation type="submission" date="2023-01" db="EMBL/GenBank/DDBJ databases">
        <title>Novel species of the genus Asticcacaulis isolated from rivers.</title>
        <authorList>
            <person name="Lu H."/>
        </authorList>
    </citation>
    <scope>NUCLEOTIDE SEQUENCE [LARGE SCALE GENOMIC DNA]</scope>
    <source>
        <strain evidence="2 3">BYS171W</strain>
    </source>
</reference>
<dbReference type="SMART" id="SM00953">
    <property type="entry name" value="RES"/>
    <property type="match status" value="1"/>
</dbReference>
<evidence type="ECO:0000313" key="3">
    <source>
        <dbReference type="Proteomes" id="UP001214854"/>
    </source>
</evidence>
<dbReference type="EMBL" id="JAQQKX010000012">
    <property type="protein sequence ID" value="MDC7684382.1"/>
    <property type="molecule type" value="Genomic_DNA"/>
</dbReference>
<proteinExistence type="predicted"/>
<evidence type="ECO:0000259" key="1">
    <source>
        <dbReference type="SMART" id="SM00953"/>
    </source>
</evidence>
<organism evidence="2 3">
    <name type="scientific">Asticcacaulis aquaticus</name>
    <dbReference type="NCBI Taxonomy" id="2984212"/>
    <lineage>
        <taxon>Bacteria</taxon>
        <taxon>Pseudomonadati</taxon>
        <taxon>Pseudomonadota</taxon>
        <taxon>Alphaproteobacteria</taxon>
        <taxon>Caulobacterales</taxon>
        <taxon>Caulobacteraceae</taxon>
        <taxon>Asticcacaulis</taxon>
    </lineage>
</organism>
<protein>
    <submittedName>
        <fullName evidence="2">RES family NAD+ phosphorylase</fullName>
    </submittedName>
</protein>
<accession>A0ABT5HWT1</accession>
<keyword evidence="3" id="KW-1185">Reference proteome</keyword>
<dbReference type="RefSeq" id="WP_272748857.1">
    <property type="nucleotide sequence ID" value="NZ_JAQQKX010000012.1"/>
</dbReference>
<comment type="caution">
    <text evidence="2">The sequence shown here is derived from an EMBL/GenBank/DDBJ whole genome shotgun (WGS) entry which is preliminary data.</text>
</comment>
<dbReference type="InterPro" id="IPR014914">
    <property type="entry name" value="RES_dom"/>
</dbReference>
<name>A0ABT5HWT1_9CAUL</name>
<dbReference type="Pfam" id="PF08808">
    <property type="entry name" value="RES"/>
    <property type="match status" value="1"/>
</dbReference>
<feature type="domain" description="RES" evidence="1">
    <location>
        <begin position="19"/>
        <end position="145"/>
    </location>
</feature>
<dbReference type="Proteomes" id="UP001214854">
    <property type="component" value="Unassembled WGS sequence"/>
</dbReference>
<evidence type="ECO:0000313" key="2">
    <source>
        <dbReference type="EMBL" id="MDC7684382.1"/>
    </source>
</evidence>
<sequence length="158" mass="17663">MSHVVWRIGTVTPDYSADDKTGIGASKTGGRWNYKDTRLIYTAESRALCCLETAVHIETELPFNRFLVAYEIPDDIWAARQVLTDTTAPKGWDASPAGLPSMAYGTNWVKSGAEALLVVPSIVVPEESCILINPEHHDMARIDVEIVRKWFYDPRLRG</sequence>
<gene>
    <name evidence="2" type="ORF">PQU92_13935</name>
</gene>